<name>A0ABT9ZA72_9BACI</name>
<dbReference type="EMBL" id="JAUSTZ010000024">
    <property type="protein sequence ID" value="MDQ0228528.1"/>
    <property type="molecule type" value="Genomic_DNA"/>
</dbReference>
<dbReference type="RefSeq" id="WP_174879243.1">
    <property type="nucleotide sequence ID" value="NZ_CADEPK010000011.1"/>
</dbReference>
<sequence length="178" mass="21204">MKIGLVRHLKVKKEKPTQFMTEGELFQWVQEYDGAEIEDYREHIEEVEWVQCYSSDMKRAVKTASYLFQGEVKQIKELREIPIYPFHLRNVKMPFVLWMFLFRFAWLMNHKTQKEAKAAVKCRVRKVIDQIESENEGETLIVSHGALMIYLNKELIKRGFIGPKLTRAKNGVLYLYEK</sequence>
<proteinExistence type="predicted"/>
<comment type="caution">
    <text evidence="1">The sequence shown here is derived from an EMBL/GenBank/DDBJ whole genome shotgun (WGS) entry which is preliminary data.</text>
</comment>
<dbReference type="Pfam" id="PF00300">
    <property type="entry name" value="His_Phos_1"/>
    <property type="match status" value="1"/>
</dbReference>
<dbReference type="SUPFAM" id="SSF53254">
    <property type="entry name" value="Phosphoglycerate mutase-like"/>
    <property type="match status" value="1"/>
</dbReference>
<evidence type="ECO:0000313" key="1">
    <source>
        <dbReference type="EMBL" id="MDQ0228528.1"/>
    </source>
</evidence>
<reference evidence="1 2" key="1">
    <citation type="submission" date="2023-07" db="EMBL/GenBank/DDBJ databases">
        <title>Genomic Encyclopedia of Type Strains, Phase IV (KMG-IV): sequencing the most valuable type-strain genomes for metagenomic binning, comparative biology and taxonomic classification.</title>
        <authorList>
            <person name="Goeker M."/>
        </authorList>
    </citation>
    <scope>NUCLEOTIDE SEQUENCE [LARGE SCALE GENOMIC DNA]</scope>
    <source>
        <strain evidence="1 2">DSM 17723</strain>
    </source>
</reference>
<dbReference type="Proteomes" id="UP001232245">
    <property type="component" value="Unassembled WGS sequence"/>
</dbReference>
<dbReference type="InterPro" id="IPR013078">
    <property type="entry name" value="His_Pase_superF_clade-1"/>
</dbReference>
<gene>
    <name evidence="1" type="ORF">J2S02_004913</name>
</gene>
<protein>
    <submittedName>
        <fullName evidence="1">Broad specificity phosphatase PhoE</fullName>
    </submittedName>
</protein>
<dbReference type="Gene3D" id="3.40.50.1240">
    <property type="entry name" value="Phosphoglycerate mutase-like"/>
    <property type="match status" value="1"/>
</dbReference>
<accession>A0ABT9ZA72</accession>
<keyword evidence="2" id="KW-1185">Reference proteome</keyword>
<organism evidence="1 2">
    <name type="scientific">Metabacillus niabensis</name>
    <dbReference type="NCBI Taxonomy" id="324854"/>
    <lineage>
        <taxon>Bacteria</taxon>
        <taxon>Bacillati</taxon>
        <taxon>Bacillota</taxon>
        <taxon>Bacilli</taxon>
        <taxon>Bacillales</taxon>
        <taxon>Bacillaceae</taxon>
        <taxon>Metabacillus</taxon>
    </lineage>
</organism>
<evidence type="ECO:0000313" key="2">
    <source>
        <dbReference type="Proteomes" id="UP001232245"/>
    </source>
</evidence>
<dbReference type="InterPro" id="IPR029033">
    <property type="entry name" value="His_PPase_superfam"/>
</dbReference>